<evidence type="ECO:0000256" key="2">
    <source>
        <dbReference type="ARBA" id="ARBA00007400"/>
    </source>
</evidence>
<dbReference type="Proteomes" id="UP001197795">
    <property type="component" value="Unassembled WGS sequence"/>
</dbReference>
<keyword evidence="9" id="KW-0012">Acyltransferase</keyword>
<dbReference type="GO" id="GO:0016413">
    <property type="term" value="F:O-acetyltransferase activity"/>
    <property type="evidence" value="ECO:0007669"/>
    <property type="project" value="TreeGrafter"/>
</dbReference>
<feature type="domain" description="Acyltransferase 3" evidence="8">
    <location>
        <begin position="12"/>
        <end position="374"/>
    </location>
</feature>
<evidence type="ECO:0000256" key="6">
    <source>
        <dbReference type="ARBA" id="ARBA00023136"/>
    </source>
</evidence>
<evidence type="ECO:0000313" key="10">
    <source>
        <dbReference type="Proteomes" id="UP001197795"/>
    </source>
</evidence>
<feature type="transmembrane region" description="Helical" evidence="7">
    <location>
        <begin position="12"/>
        <end position="30"/>
    </location>
</feature>
<proteinExistence type="inferred from homology"/>
<feature type="transmembrane region" description="Helical" evidence="7">
    <location>
        <begin position="245"/>
        <end position="266"/>
    </location>
</feature>
<keyword evidence="9" id="KW-0808">Transferase</keyword>
<keyword evidence="10" id="KW-1185">Reference proteome</keyword>
<evidence type="ECO:0000256" key="1">
    <source>
        <dbReference type="ARBA" id="ARBA00004651"/>
    </source>
</evidence>
<dbReference type="RefSeq" id="WP_227732567.1">
    <property type="nucleotide sequence ID" value="NZ_JAJEPV010000006.1"/>
</dbReference>
<evidence type="ECO:0000259" key="8">
    <source>
        <dbReference type="Pfam" id="PF01757"/>
    </source>
</evidence>
<feature type="transmembrane region" description="Helical" evidence="7">
    <location>
        <begin position="93"/>
        <end position="114"/>
    </location>
</feature>
<feature type="transmembrane region" description="Helical" evidence="7">
    <location>
        <begin position="158"/>
        <end position="177"/>
    </location>
</feature>
<evidence type="ECO:0000256" key="5">
    <source>
        <dbReference type="ARBA" id="ARBA00022989"/>
    </source>
</evidence>
<reference evidence="9 10" key="1">
    <citation type="submission" date="2021-10" db="EMBL/GenBank/DDBJ databases">
        <title>Anaerobic single-cell dispensing facilitates the cultivation of human gut bacteria.</title>
        <authorList>
            <person name="Afrizal A."/>
        </authorList>
    </citation>
    <scope>NUCLEOTIDE SEQUENCE [LARGE SCALE GENOMIC DNA]</scope>
    <source>
        <strain evidence="9 10">CLA-AA-H273</strain>
    </source>
</reference>
<comment type="caution">
    <text evidence="9">The sequence shown here is derived from an EMBL/GenBank/DDBJ whole genome shotgun (WGS) entry which is preliminary data.</text>
</comment>
<sequence length="392" mass="43354">MTNGLSGPRKQFLDVLRVLATCAVVLMHVLTGATDVTDASIVPEYRSLLLSVMDLVTWCVPIFLLISGYLFLNPERTLTYPVMIKKYCRRIALAILLFGVPYAASELVVAERTFRIRMIPEALKMTLTGHTWSHMWYLYLILFLYLITPLLKKVLRVLPVWGAAAVMAVIFLGSSVAPFLNKVLDVNSIPVLPDGGVYFLYYLCGYLFAVREVCVDKAESSGTSGKGMEAGLDTEPVRGKRIGNVWLMAAAVLMMGMILSRTLAGFSIQMAYNYPFTVLLAVLLFAAGWNGRRDGAASTAREKDRTHRIPWQEAGALSFAVYLVHPVYVNLLYKFVKITPFTVLEQCGVQSVAAGQAVLILLLAAFCLVVLALATATAWVLRKIPVLRKFVL</sequence>
<dbReference type="GO" id="GO:0005886">
    <property type="term" value="C:plasma membrane"/>
    <property type="evidence" value="ECO:0007669"/>
    <property type="project" value="UniProtKB-SubCell"/>
</dbReference>
<feature type="transmembrane region" description="Helical" evidence="7">
    <location>
        <begin position="353"/>
        <end position="381"/>
    </location>
</feature>
<dbReference type="EMBL" id="JAJEPV010000006">
    <property type="protein sequence ID" value="MCC2118728.1"/>
    <property type="molecule type" value="Genomic_DNA"/>
</dbReference>
<feature type="transmembrane region" description="Helical" evidence="7">
    <location>
        <begin position="50"/>
        <end position="72"/>
    </location>
</feature>
<dbReference type="PANTHER" id="PTHR40074">
    <property type="entry name" value="O-ACETYLTRANSFERASE WECH"/>
    <property type="match status" value="1"/>
</dbReference>
<keyword evidence="6 7" id="KW-0472">Membrane</keyword>
<feature type="transmembrane region" description="Helical" evidence="7">
    <location>
        <begin position="197"/>
        <end position="214"/>
    </location>
</feature>
<keyword evidence="5 7" id="KW-1133">Transmembrane helix</keyword>
<dbReference type="AlphaFoldDB" id="A0AAE3A1F9"/>
<evidence type="ECO:0000256" key="7">
    <source>
        <dbReference type="SAM" id="Phobius"/>
    </source>
</evidence>
<accession>A0AAE3A1F9</accession>
<evidence type="ECO:0000256" key="4">
    <source>
        <dbReference type="ARBA" id="ARBA00022692"/>
    </source>
</evidence>
<dbReference type="PANTHER" id="PTHR40074:SF2">
    <property type="entry name" value="O-ACETYLTRANSFERASE WECH"/>
    <property type="match status" value="1"/>
</dbReference>
<comment type="subcellular location">
    <subcellularLocation>
        <location evidence="1">Cell membrane</location>
        <topology evidence="1">Multi-pass membrane protein</topology>
    </subcellularLocation>
</comment>
<evidence type="ECO:0000256" key="3">
    <source>
        <dbReference type="ARBA" id="ARBA00022475"/>
    </source>
</evidence>
<feature type="transmembrane region" description="Helical" evidence="7">
    <location>
        <begin position="272"/>
        <end position="290"/>
    </location>
</feature>
<dbReference type="Pfam" id="PF01757">
    <property type="entry name" value="Acyl_transf_3"/>
    <property type="match status" value="1"/>
</dbReference>
<protein>
    <submittedName>
        <fullName evidence="9">Acyltransferase</fullName>
    </submittedName>
</protein>
<feature type="transmembrane region" description="Helical" evidence="7">
    <location>
        <begin position="311"/>
        <end position="333"/>
    </location>
</feature>
<organism evidence="9 10">
    <name type="scientific">Waltera acetigignens</name>
    <dbReference type="NCBI Taxonomy" id="2981769"/>
    <lineage>
        <taxon>Bacteria</taxon>
        <taxon>Bacillati</taxon>
        <taxon>Bacillota</taxon>
        <taxon>Clostridia</taxon>
        <taxon>Lachnospirales</taxon>
        <taxon>Lachnospiraceae</taxon>
        <taxon>Waltera</taxon>
    </lineage>
</organism>
<comment type="similarity">
    <text evidence="2">Belongs to the acyltransferase 3 family.</text>
</comment>
<dbReference type="InterPro" id="IPR002656">
    <property type="entry name" value="Acyl_transf_3_dom"/>
</dbReference>
<name>A0AAE3A1F9_9FIRM</name>
<gene>
    <name evidence="9" type="ORF">LKD75_03825</name>
</gene>
<evidence type="ECO:0000313" key="9">
    <source>
        <dbReference type="EMBL" id="MCC2118728.1"/>
    </source>
</evidence>
<keyword evidence="4 7" id="KW-0812">Transmembrane</keyword>
<keyword evidence="3" id="KW-1003">Cell membrane</keyword>
<feature type="transmembrane region" description="Helical" evidence="7">
    <location>
        <begin position="134"/>
        <end position="151"/>
    </location>
</feature>
<dbReference type="GO" id="GO:0009246">
    <property type="term" value="P:enterobacterial common antigen biosynthetic process"/>
    <property type="evidence" value="ECO:0007669"/>
    <property type="project" value="TreeGrafter"/>
</dbReference>